<dbReference type="Proteomes" id="UP001497512">
    <property type="component" value="Chromosome 13"/>
</dbReference>
<evidence type="ECO:0000256" key="8">
    <source>
        <dbReference type="PROSITE-ProRule" id="PRU00175"/>
    </source>
</evidence>
<evidence type="ECO:0000313" key="11">
    <source>
        <dbReference type="EMBL" id="CAK9202242.1"/>
    </source>
</evidence>
<feature type="domain" description="RING-type" evidence="10">
    <location>
        <begin position="192"/>
        <end position="233"/>
    </location>
</feature>
<dbReference type="InterPro" id="IPR013083">
    <property type="entry name" value="Znf_RING/FYVE/PHD"/>
</dbReference>
<evidence type="ECO:0000256" key="9">
    <source>
        <dbReference type="SAM" id="MobiDB-lite"/>
    </source>
</evidence>
<name>A0ABP0TQ48_9BRYO</name>
<dbReference type="EC" id="2.3.2.27" evidence="2"/>
<feature type="region of interest" description="Disordered" evidence="9">
    <location>
        <begin position="84"/>
        <end position="111"/>
    </location>
</feature>
<dbReference type="SUPFAM" id="SSF57850">
    <property type="entry name" value="RING/U-box"/>
    <property type="match status" value="1"/>
</dbReference>
<evidence type="ECO:0000256" key="4">
    <source>
        <dbReference type="ARBA" id="ARBA00022723"/>
    </source>
</evidence>
<reference evidence="11" key="1">
    <citation type="submission" date="2024-02" db="EMBL/GenBank/DDBJ databases">
        <authorList>
            <consortium name="ELIXIR-Norway"/>
            <consortium name="Elixir Norway"/>
        </authorList>
    </citation>
    <scope>NUCLEOTIDE SEQUENCE</scope>
</reference>
<proteinExistence type="predicted"/>
<feature type="compositionally biased region" description="Basic and acidic residues" evidence="9">
    <location>
        <begin position="95"/>
        <end position="104"/>
    </location>
</feature>
<dbReference type="SMART" id="SM00184">
    <property type="entry name" value="RING"/>
    <property type="match status" value="1"/>
</dbReference>
<organism evidence="11 12">
    <name type="scientific">Sphagnum troendelagicum</name>
    <dbReference type="NCBI Taxonomy" id="128251"/>
    <lineage>
        <taxon>Eukaryota</taxon>
        <taxon>Viridiplantae</taxon>
        <taxon>Streptophyta</taxon>
        <taxon>Embryophyta</taxon>
        <taxon>Bryophyta</taxon>
        <taxon>Sphagnophytina</taxon>
        <taxon>Sphagnopsida</taxon>
        <taxon>Sphagnales</taxon>
        <taxon>Sphagnaceae</taxon>
        <taxon>Sphagnum</taxon>
    </lineage>
</organism>
<evidence type="ECO:0000259" key="10">
    <source>
        <dbReference type="PROSITE" id="PS50089"/>
    </source>
</evidence>
<dbReference type="PANTHER" id="PTHR46463">
    <property type="entry name" value="ZINC FINGER, RING/FYVE/PHD-TYPE"/>
    <property type="match status" value="1"/>
</dbReference>
<gene>
    <name evidence="11" type="ORF">CSSPTR1EN2_LOCUS6309</name>
</gene>
<dbReference type="PROSITE" id="PS50089">
    <property type="entry name" value="ZF_RING_2"/>
    <property type="match status" value="1"/>
</dbReference>
<sequence>MGGVCCCFSPDDFEDYNVVYPNGSVYQNCFCLRCCVRRFLRMYSTWFDDVESRDSSSPNQGVSGSAAAGVIGNMSSDMSLAETYRAPPRPLPYDTDPRYSRIPRDGLISRGNKSGMSHLHAGEGEPLFRSSLIGDGAGEALMPLQRWNGPEGDHEEQAPNYRPDSPGKRLPSVKGFPKVDSVHSIMDDEEFCPTCFDGYNEENPKITTGCGHHFHLGCIYDWMERSKYCPVCDKEMIFSESL</sequence>
<evidence type="ECO:0000313" key="12">
    <source>
        <dbReference type="Proteomes" id="UP001497512"/>
    </source>
</evidence>
<dbReference type="PANTHER" id="PTHR46463:SF10">
    <property type="entry name" value="OS01G0926200 PROTEIN"/>
    <property type="match status" value="1"/>
</dbReference>
<keyword evidence="12" id="KW-1185">Reference proteome</keyword>
<keyword evidence="6" id="KW-0833">Ubl conjugation pathway</keyword>
<dbReference type="CDD" id="cd23116">
    <property type="entry name" value="RING-H2_AIRP1-like"/>
    <property type="match status" value="1"/>
</dbReference>
<keyword evidence="4" id="KW-0479">Metal-binding</keyword>
<dbReference type="InterPro" id="IPR001841">
    <property type="entry name" value="Znf_RING"/>
</dbReference>
<dbReference type="EMBL" id="OZ019905">
    <property type="protein sequence ID" value="CAK9202242.1"/>
    <property type="molecule type" value="Genomic_DNA"/>
</dbReference>
<evidence type="ECO:0000256" key="1">
    <source>
        <dbReference type="ARBA" id="ARBA00000900"/>
    </source>
</evidence>
<evidence type="ECO:0000256" key="5">
    <source>
        <dbReference type="ARBA" id="ARBA00022771"/>
    </source>
</evidence>
<accession>A0ABP0TQ48</accession>
<evidence type="ECO:0000256" key="6">
    <source>
        <dbReference type="ARBA" id="ARBA00022786"/>
    </source>
</evidence>
<evidence type="ECO:0000256" key="2">
    <source>
        <dbReference type="ARBA" id="ARBA00012483"/>
    </source>
</evidence>
<dbReference type="Gene3D" id="3.30.40.10">
    <property type="entry name" value="Zinc/RING finger domain, C3HC4 (zinc finger)"/>
    <property type="match status" value="1"/>
</dbReference>
<dbReference type="Pfam" id="PF13639">
    <property type="entry name" value="zf-RING_2"/>
    <property type="match status" value="1"/>
</dbReference>
<evidence type="ECO:0000256" key="7">
    <source>
        <dbReference type="ARBA" id="ARBA00022833"/>
    </source>
</evidence>
<keyword evidence="7" id="KW-0862">Zinc</keyword>
<protein>
    <recommendedName>
        <fullName evidence="2">RING-type E3 ubiquitin transferase</fullName>
        <ecNumber evidence="2">2.3.2.27</ecNumber>
    </recommendedName>
</protein>
<evidence type="ECO:0000256" key="3">
    <source>
        <dbReference type="ARBA" id="ARBA00022679"/>
    </source>
</evidence>
<keyword evidence="3" id="KW-0808">Transferase</keyword>
<comment type="catalytic activity">
    <reaction evidence="1">
        <text>S-ubiquitinyl-[E2 ubiquitin-conjugating enzyme]-L-cysteine + [acceptor protein]-L-lysine = [E2 ubiquitin-conjugating enzyme]-L-cysteine + N(6)-ubiquitinyl-[acceptor protein]-L-lysine.</text>
        <dbReference type="EC" id="2.3.2.27"/>
    </reaction>
</comment>
<keyword evidence="5 8" id="KW-0863">Zinc-finger</keyword>
<feature type="region of interest" description="Disordered" evidence="9">
    <location>
        <begin position="146"/>
        <end position="172"/>
    </location>
</feature>